<dbReference type="Proteomes" id="UP000514411">
    <property type="component" value="Chromosome"/>
</dbReference>
<reference evidence="1 3" key="1">
    <citation type="submission" date="2020-07" db="EMBL/GenBank/DDBJ databases">
        <authorList>
            <person name="Teixeira M."/>
        </authorList>
    </citation>
    <scope>NUCLEOTIDE SEQUENCE</scope>
    <source>
        <strain evidence="2">3</strain>
        <strain evidence="1">Xanthomonas arboricola pv. juglandis CPBF 427</strain>
    </source>
</reference>
<organism evidence="1">
    <name type="scientific">Xanthomonas campestris pv. juglandis</name>
    <name type="common">Xanthomonas arboricola pv. juglandis</name>
    <dbReference type="NCBI Taxonomy" id="195709"/>
    <lineage>
        <taxon>Bacteria</taxon>
        <taxon>Pseudomonadati</taxon>
        <taxon>Pseudomonadota</taxon>
        <taxon>Gammaproteobacteria</taxon>
        <taxon>Lysobacterales</taxon>
        <taxon>Lysobacteraceae</taxon>
        <taxon>Xanthomonas</taxon>
    </lineage>
</organism>
<dbReference type="EMBL" id="LR861807">
    <property type="protein sequence ID" value="CAD1795522.1"/>
    <property type="molecule type" value="Genomic_DNA"/>
</dbReference>
<dbReference type="RefSeq" id="WP_147421538.1">
    <property type="nucleotide sequence ID" value="NZ_CP012251.1"/>
</dbReference>
<sequence length="65" mass="7498">MLLLLIQTDDGNIWPRFTTETSLRKDKWSEAVKQNILGCLDSKKSGRRASYGFFDLQNGRTHCHV</sequence>
<evidence type="ECO:0000313" key="2">
    <source>
        <dbReference type="EMBL" id="CAD1795522.1"/>
    </source>
</evidence>
<accession>A0A7U7DH16</accession>
<evidence type="ECO:0000313" key="3">
    <source>
        <dbReference type="Proteomes" id="UP000514411"/>
    </source>
</evidence>
<gene>
    <name evidence="2" type="ORF">XSP_003290</name>
    <name evidence="1" type="ORF">XSP_003318</name>
</gene>
<protein>
    <submittedName>
        <fullName evidence="1">Uncharacterized protein</fullName>
    </submittedName>
</protein>
<dbReference type="AlphaFoldDB" id="A0A7U7DH16"/>
<proteinExistence type="predicted"/>
<name>A0A7U7DH16_XANCJ</name>
<dbReference type="EMBL" id="LR824643">
    <property type="protein sequence ID" value="CAD0338036.1"/>
    <property type="molecule type" value="Genomic_DNA"/>
</dbReference>
<evidence type="ECO:0000313" key="1">
    <source>
        <dbReference type="EMBL" id="CAD0338036.1"/>
    </source>
</evidence>